<keyword evidence="2" id="KW-1185">Reference proteome</keyword>
<accession>A0A101J8W6</accession>
<evidence type="ECO:0008006" key="3">
    <source>
        <dbReference type="Google" id="ProtNLM"/>
    </source>
</evidence>
<evidence type="ECO:0000313" key="1">
    <source>
        <dbReference type="EMBL" id="KUL22352.1"/>
    </source>
</evidence>
<dbReference type="RefSeq" id="WP_067707410.1">
    <property type="nucleotide sequence ID" value="NZ_LLZH01000342.1"/>
</dbReference>
<sequence length="190" mass="20731">MAWKPDYITLAQLKHYLNITHANGDAELAIHVTTASRCVDNYTHRQFGVVDAPAVREVEGVWDRRLGSHVYEIPDLATAPVEVLDESALAVTGTSLYPRNAVAEGRVWTELRSPRGGVLTIEALWGWPAVPTEVVNAALLQAARLAKRRDSPFGIAGSPSQGTEIKMLGASLDPDLRTAVAGLRRERWAV</sequence>
<comment type="caution">
    <text evidence="1">The sequence shown here is derived from an EMBL/GenBank/DDBJ whole genome shotgun (WGS) entry which is preliminary data.</text>
</comment>
<name>A0A101J8W6_9ACTN</name>
<dbReference type="AlphaFoldDB" id="A0A101J8W6"/>
<proteinExistence type="predicted"/>
<protein>
    <recommendedName>
        <fullName evidence="3">Phage gp6-like head-tail connector protein</fullName>
    </recommendedName>
</protein>
<dbReference type="EMBL" id="LLZH01000342">
    <property type="protein sequence ID" value="KUL22352.1"/>
    <property type="molecule type" value="Genomic_DNA"/>
</dbReference>
<dbReference type="OrthoDB" id="3387386at2"/>
<reference evidence="1 2" key="1">
    <citation type="submission" date="2015-10" db="EMBL/GenBank/DDBJ databases">
        <authorList>
            <person name="Gilbert D.G."/>
        </authorList>
    </citation>
    <scope>NUCLEOTIDE SEQUENCE [LARGE SCALE GENOMIC DNA]</scope>
    <source>
        <strain evidence="1 2">NRRL B-16712</strain>
    </source>
</reference>
<dbReference type="Gene3D" id="1.10.3230.30">
    <property type="entry name" value="Phage gp6-like head-tail connector protein"/>
    <property type="match status" value="1"/>
</dbReference>
<organism evidence="1 2">
    <name type="scientific">Actinoplanes awajinensis subsp. mycoplanecinus</name>
    <dbReference type="NCBI Taxonomy" id="135947"/>
    <lineage>
        <taxon>Bacteria</taxon>
        <taxon>Bacillati</taxon>
        <taxon>Actinomycetota</taxon>
        <taxon>Actinomycetes</taxon>
        <taxon>Micromonosporales</taxon>
        <taxon>Micromonosporaceae</taxon>
        <taxon>Actinoplanes</taxon>
    </lineage>
</organism>
<dbReference type="Proteomes" id="UP000053244">
    <property type="component" value="Unassembled WGS sequence"/>
</dbReference>
<evidence type="ECO:0000313" key="2">
    <source>
        <dbReference type="Proteomes" id="UP000053244"/>
    </source>
</evidence>
<gene>
    <name evidence="1" type="ORF">ADL15_48330</name>
</gene>